<protein>
    <submittedName>
        <fullName evidence="1">Uncharacterized protein</fullName>
    </submittedName>
</protein>
<sequence length="559" mass="65233">MTRIIIIPQSERIYDPSDFEISVARRNKDGAYKFYKKFTLERNFSVDTEVWSDDMIGVEYKGITQTINEKGNYITIGKTVPEEITLNVQSPDGENSNVVSNIIENDVDVNVKSIDFKGPLEIRLTPSTGGPTKDQAFWDLINNYKFDFNHYRNFIDDILSADLSKGTVHEYPAPERRVDSRRLPFNRTEAYSLLKFATERYVERVYKIKNHLHDSDYEKYDIGDYLGRDKIIPYYDLIKSKLKEYFVTDPRAQETGFLQADADATLIELIWNYWYEEGKVNQSMAAIARRFQNIKNGFKDPLLNFALDPLRPLNNILWGFIQDAQHRLTSTRRNYEYASEYDLCVLSNMKPGFNPADRRSNFLLSFNQLLFEATEYFVQSDNTTIRPDGFKLLNALRDTHRVLAEGAHNQYGDLPTVARVEALMEQWILARPEVREFLGGRIMVPYEEPWMDRVDSMKSLQGWDNTSISFYRDLAVYGEKITLGIRLGDWTNKSRRDHATNWADAFRDAIQRYIHSYYTVTGIDLAAPNININPADKYLLPGMLIHQKHIKQRQFLRKY</sequence>
<reference evidence="1" key="1">
    <citation type="submission" date="2020-01" db="EMBL/GenBank/DDBJ databases">
        <authorList>
            <person name="Seo Y.L."/>
        </authorList>
    </citation>
    <scope>NUCLEOTIDE SEQUENCE</scope>
    <source>
        <strain evidence="1">R11</strain>
    </source>
</reference>
<reference evidence="1" key="2">
    <citation type="submission" date="2020-10" db="EMBL/GenBank/DDBJ databases">
        <title>Mucilaginibacter sp. nov., isolated from soil.</title>
        <authorList>
            <person name="Jeon C.O."/>
        </authorList>
    </citation>
    <scope>NUCLEOTIDE SEQUENCE</scope>
    <source>
        <strain evidence="1">R11</strain>
    </source>
</reference>
<dbReference type="Proteomes" id="UP000638732">
    <property type="component" value="Unassembled WGS sequence"/>
</dbReference>
<evidence type="ECO:0000313" key="2">
    <source>
        <dbReference type="Proteomes" id="UP000638732"/>
    </source>
</evidence>
<dbReference type="EMBL" id="WWEO01000039">
    <property type="protein sequence ID" value="NCD68720.1"/>
    <property type="molecule type" value="Genomic_DNA"/>
</dbReference>
<keyword evidence="2" id="KW-1185">Reference proteome</keyword>
<name>A0A965ZDI2_9SPHI</name>
<proteinExistence type="predicted"/>
<dbReference type="AlphaFoldDB" id="A0A965ZDI2"/>
<accession>A0A965ZDI2</accession>
<comment type="caution">
    <text evidence="1">The sequence shown here is derived from an EMBL/GenBank/DDBJ whole genome shotgun (WGS) entry which is preliminary data.</text>
</comment>
<evidence type="ECO:0000313" key="1">
    <source>
        <dbReference type="EMBL" id="NCD68720.1"/>
    </source>
</evidence>
<organism evidence="1 2">
    <name type="scientific">Mucilaginibacter agri</name>
    <dbReference type="NCBI Taxonomy" id="2695265"/>
    <lineage>
        <taxon>Bacteria</taxon>
        <taxon>Pseudomonadati</taxon>
        <taxon>Bacteroidota</taxon>
        <taxon>Sphingobacteriia</taxon>
        <taxon>Sphingobacteriales</taxon>
        <taxon>Sphingobacteriaceae</taxon>
        <taxon>Mucilaginibacter</taxon>
    </lineage>
</organism>
<dbReference type="RefSeq" id="WP_166584740.1">
    <property type="nucleotide sequence ID" value="NZ_WWEO01000039.1"/>
</dbReference>
<gene>
    <name evidence="1" type="ORF">GSY63_05070</name>
</gene>